<comment type="caution">
    <text evidence="1">The sequence shown here is derived from an EMBL/GenBank/DDBJ whole genome shotgun (WGS) entry which is preliminary data.</text>
</comment>
<protein>
    <submittedName>
        <fullName evidence="1">Uncharacterized protein</fullName>
    </submittedName>
</protein>
<dbReference type="RefSeq" id="WP_140473625.1">
    <property type="nucleotide sequence ID" value="NZ_RCZD01000008.1"/>
</dbReference>
<organism evidence="1 2">
    <name type="scientific">Ewingella americana</name>
    <dbReference type="NCBI Taxonomy" id="41202"/>
    <lineage>
        <taxon>Bacteria</taxon>
        <taxon>Pseudomonadati</taxon>
        <taxon>Pseudomonadota</taxon>
        <taxon>Gammaproteobacteria</taxon>
        <taxon>Enterobacterales</taxon>
        <taxon>Yersiniaceae</taxon>
        <taxon>Ewingella</taxon>
    </lineage>
</organism>
<sequence length="128" mass="14088">MINRTKRFSNYAGEIAIGDLILGYQAPLDIYAGLVLDIEDSDSPSALLAITPVSEAALETIGQYGIDMFTSEVNLIDYPLLHINADTVILLDTEDKIKKAIVALSNSEKEVRRSIGMIKNIFENQKNS</sequence>
<reference evidence="1 2" key="1">
    <citation type="journal article" date="2019" name="Environ. Microbiol.">
        <title>Species interactions and distinct microbial communities in high Arctic permafrost affected cryosols are associated with the CH4 and CO2 gas fluxes.</title>
        <authorList>
            <person name="Altshuler I."/>
            <person name="Hamel J."/>
            <person name="Turney S."/>
            <person name="Magnuson E."/>
            <person name="Levesque R."/>
            <person name="Greer C."/>
            <person name="Whyte L.G."/>
        </authorList>
    </citation>
    <scope>NUCLEOTIDE SEQUENCE [LARGE SCALE GENOMIC DNA]</scope>
    <source>
        <strain evidence="1 2">E4</strain>
    </source>
</reference>
<proteinExistence type="predicted"/>
<evidence type="ECO:0000313" key="1">
    <source>
        <dbReference type="EMBL" id="TPG59895.1"/>
    </source>
</evidence>
<gene>
    <name evidence="1" type="ORF">EAH77_15120</name>
</gene>
<name>A0A502GD89_9GAMM</name>
<dbReference type="AlphaFoldDB" id="A0A502GD89"/>
<accession>A0A502GD89</accession>
<keyword evidence="2" id="KW-1185">Reference proteome</keyword>
<dbReference type="EMBL" id="RCZD01000008">
    <property type="protein sequence ID" value="TPG59895.1"/>
    <property type="molecule type" value="Genomic_DNA"/>
</dbReference>
<evidence type="ECO:0000313" key="2">
    <source>
        <dbReference type="Proteomes" id="UP000317663"/>
    </source>
</evidence>
<dbReference type="Proteomes" id="UP000317663">
    <property type="component" value="Unassembled WGS sequence"/>
</dbReference>